<reference evidence="3" key="2">
    <citation type="journal article" date="2023" name="IMA Fungus">
        <title>Comparative genomic study of the Penicillium genus elucidates a diverse pangenome and 15 lateral gene transfer events.</title>
        <authorList>
            <person name="Petersen C."/>
            <person name="Sorensen T."/>
            <person name="Nielsen M.R."/>
            <person name="Sondergaard T.E."/>
            <person name="Sorensen J.L."/>
            <person name="Fitzpatrick D.A."/>
            <person name="Frisvad J.C."/>
            <person name="Nielsen K.L."/>
        </authorList>
    </citation>
    <scope>NUCLEOTIDE SEQUENCE</scope>
    <source>
        <strain evidence="3">IBT 21472</strain>
    </source>
</reference>
<feature type="compositionally biased region" description="Low complexity" evidence="1">
    <location>
        <begin position="195"/>
        <end position="204"/>
    </location>
</feature>
<feature type="compositionally biased region" description="Low complexity" evidence="1">
    <location>
        <begin position="61"/>
        <end position="72"/>
    </location>
</feature>
<dbReference type="PANTHER" id="PTHR22949:SF0">
    <property type="entry name" value="RE27538P"/>
    <property type="match status" value="1"/>
</dbReference>
<dbReference type="Proteomes" id="UP001147746">
    <property type="component" value="Unassembled WGS sequence"/>
</dbReference>
<dbReference type="PANTHER" id="PTHR22949">
    <property type="entry name" value="WHITE COLLAR 2 PROTEIN WC2"/>
    <property type="match status" value="1"/>
</dbReference>
<comment type="caution">
    <text evidence="3">The sequence shown here is derived from an EMBL/GenBank/DDBJ whole genome shotgun (WGS) entry which is preliminary data.</text>
</comment>
<evidence type="ECO:0000256" key="1">
    <source>
        <dbReference type="SAM" id="MobiDB-lite"/>
    </source>
</evidence>
<keyword evidence="4" id="KW-1185">Reference proteome</keyword>
<feature type="compositionally biased region" description="Polar residues" evidence="1">
    <location>
        <begin position="30"/>
        <end position="59"/>
    </location>
</feature>
<feature type="region of interest" description="Disordered" evidence="1">
    <location>
        <begin position="721"/>
        <end position="766"/>
    </location>
</feature>
<evidence type="ECO:0000313" key="3">
    <source>
        <dbReference type="EMBL" id="KAJ5324006.1"/>
    </source>
</evidence>
<feature type="compositionally biased region" description="Basic residues" evidence="1">
    <location>
        <begin position="384"/>
        <end position="396"/>
    </location>
</feature>
<feature type="compositionally biased region" description="Polar residues" evidence="1">
    <location>
        <begin position="1"/>
        <end position="12"/>
    </location>
</feature>
<feature type="region of interest" description="Disordered" evidence="1">
    <location>
        <begin position="195"/>
        <end position="269"/>
    </location>
</feature>
<organism evidence="3 4">
    <name type="scientific">Penicillium atrosanguineum</name>
    <dbReference type="NCBI Taxonomy" id="1132637"/>
    <lineage>
        <taxon>Eukaryota</taxon>
        <taxon>Fungi</taxon>
        <taxon>Dikarya</taxon>
        <taxon>Ascomycota</taxon>
        <taxon>Pezizomycotina</taxon>
        <taxon>Eurotiomycetes</taxon>
        <taxon>Eurotiomycetidae</taxon>
        <taxon>Eurotiales</taxon>
        <taxon>Aspergillaceae</taxon>
        <taxon>Penicillium</taxon>
    </lineage>
</organism>
<dbReference type="OrthoDB" id="5599902at2759"/>
<feature type="region of interest" description="Disordered" evidence="1">
    <location>
        <begin position="377"/>
        <end position="474"/>
    </location>
</feature>
<feature type="compositionally biased region" description="Polar residues" evidence="1">
    <location>
        <begin position="205"/>
        <end position="219"/>
    </location>
</feature>
<feature type="region of interest" description="Disordered" evidence="1">
    <location>
        <begin position="525"/>
        <end position="550"/>
    </location>
</feature>
<evidence type="ECO:0000313" key="4">
    <source>
        <dbReference type="Proteomes" id="UP001147746"/>
    </source>
</evidence>
<protein>
    <recommendedName>
        <fullName evidence="2">DUF8032 domain-containing protein</fullName>
    </recommendedName>
</protein>
<feature type="compositionally biased region" description="Low complexity" evidence="1">
    <location>
        <begin position="256"/>
        <end position="269"/>
    </location>
</feature>
<feature type="domain" description="DUF8032" evidence="2">
    <location>
        <begin position="284"/>
        <end position="378"/>
    </location>
</feature>
<name>A0A9W9Q832_9EURO</name>
<dbReference type="AlphaFoldDB" id="A0A9W9Q832"/>
<gene>
    <name evidence="3" type="ORF">N7476_002606</name>
</gene>
<dbReference type="EMBL" id="JAPZBO010000002">
    <property type="protein sequence ID" value="KAJ5324006.1"/>
    <property type="molecule type" value="Genomic_DNA"/>
</dbReference>
<feature type="compositionally biased region" description="Basic and acidic residues" evidence="1">
    <location>
        <begin position="728"/>
        <end position="750"/>
    </location>
</feature>
<accession>A0A9W9Q832</accession>
<feature type="region of interest" description="Disordered" evidence="1">
    <location>
        <begin position="1"/>
        <end position="79"/>
    </location>
</feature>
<dbReference type="InterPro" id="IPR058345">
    <property type="entry name" value="DUF8032"/>
</dbReference>
<evidence type="ECO:0000259" key="2">
    <source>
        <dbReference type="Pfam" id="PF26087"/>
    </source>
</evidence>
<feature type="non-terminal residue" evidence="3">
    <location>
        <position position="1"/>
    </location>
</feature>
<feature type="compositionally biased region" description="Acidic residues" evidence="1">
    <location>
        <begin position="533"/>
        <end position="545"/>
    </location>
</feature>
<reference evidence="3" key="1">
    <citation type="submission" date="2022-12" db="EMBL/GenBank/DDBJ databases">
        <authorList>
            <person name="Petersen C."/>
        </authorList>
    </citation>
    <scope>NUCLEOTIDE SEQUENCE</scope>
    <source>
        <strain evidence="3">IBT 21472</strain>
    </source>
</reference>
<sequence length="766" mass="84678">LRHSSGRPSPHSQYHHLQGHALKQGRASPIQPSSVPGSTYSSGNNILHSHSAYGPSSQEAPYYSNQSSSYPPATASAQYSSSGESNALILWLYVHRASHMIATLRPRGSDHMAATTQMQRPYPPIYHTPQSNSPASVASQPHDQHARNIYTQSPQMPPQMYGYAPYSPMNPIQPPYAHPSPQSHTLTSQSMMMPPQTTTAQMSPHQPSHTTSTALSSSPVMKMDPNPQGAQRPMLNPPLPSPSNTGMPGAGMHQNSPLGASSSAAPGPIPATTPLVVRQDGNGVQWIAFEYSRDRVKMEYTIRCDVESVNVDTLNPEFKTENCVYPRACCGKDQYRGNRLVYETECNAVGWALAELNPALRGKRGLIQRAVDSWRNSNQDPRLRSRRVRRQAKLSRRQSVPTVTPHMAAAAPVGPGLPSTAMHAPGSRQNIGPLSMGPPQLHHHHAQHAQSDGSPKMEVGVSGSDYPGTQQSLDTRLPTPLIPDIRPAQVFHDTVGPTRQTGPAMPPLMRDSGLSALGRHPTIATSSRMDTGVDGDDEQSPDNEDLFGKLPDGKKRTFILVEDPHRGSRVRVKVMLDKVKMEEIPDSYRKSNAMYPRTYFPVQMKDAPGRVLTGRRFFRDDTEQVDDPTDATVGRTTVPAPSLDGERDVVVPKLSRRRHRNEVLMNDLGYRLSWSQSRVFAGRMLFLQRSYVSHWKLWMKYADENVVDAYRNKMRSSMLAAGQDPSDIPEHFDTRRGKRRFLERGGRRLESGAQSAAQRSAEEVEG</sequence>
<dbReference type="Pfam" id="PF26087">
    <property type="entry name" value="DUF8032"/>
    <property type="match status" value="1"/>
</dbReference>
<proteinExistence type="predicted"/>